<comment type="caution">
    <text evidence="1">The sequence shown here is derived from an EMBL/GenBank/DDBJ whole genome shotgun (WGS) entry which is preliminary data.</text>
</comment>
<protein>
    <submittedName>
        <fullName evidence="1">Uncharacterized protein</fullName>
    </submittedName>
</protein>
<name>A0A9N7V9U4_PLEPL</name>
<evidence type="ECO:0000313" key="1">
    <source>
        <dbReference type="EMBL" id="CAB1445416.1"/>
    </source>
</evidence>
<accession>A0A9N7V9U4</accession>
<organism evidence="1 2">
    <name type="scientific">Pleuronectes platessa</name>
    <name type="common">European plaice</name>
    <dbReference type="NCBI Taxonomy" id="8262"/>
    <lineage>
        <taxon>Eukaryota</taxon>
        <taxon>Metazoa</taxon>
        <taxon>Chordata</taxon>
        <taxon>Craniata</taxon>
        <taxon>Vertebrata</taxon>
        <taxon>Euteleostomi</taxon>
        <taxon>Actinopterygii</taxon>
        <taxon>Neopterygii</taxon>
        <taxon>Teleostei</taxon>
        <taxon>Neoteleostei</taxon>
        <taxon>Acanthomorphata</taxon>
        <taxon>Carangaria</taxon>
        <taxon>Pleuronectiformes</taxon>
        <taxon>Pleuronectoidei</taxon>
        <taxon>Pleuronectidae</taxon>
        <taxon>Pleuronectes</taxon>
    </lineage>
</organism>
<dbReference type="AlphaFoldDB" id="A0A9N7V9U4"/>
<reference evidence="1" key="1">
    <citation type="submission" date="2020-03" db="EMBL/GenBank/DDBJ databases">
        <authorList>
            <person name="Weist P."/>
        </authorList>
    </citation>
    <scope>NUCLEOTIDE SEQUENCE</scope>
</reference>
<evidence type="ECO:0000313" key="2">
    <source>
        <dbReference type="Proteomes" id="UP001153269"/>
    </source>
</evidence>
<dbReference type="EMBL" id="CADEAL010003657">
    <property type="protein sequence ID" value="CAB1445416.1"/>
    <property type="molecule type" value="Genomic_DNA"/>
</dbReference>
<sequence length="113" mass="12287">MLFIVYSSAFNTIVPLKLITKLRDLGLNIALRRKAATASLSTILRWPAGCPASLLLHRQGGGLADPASFSIQPTTRGQSCSSQLIFKEISSPFKLYKTPRSDAMSCRKTSTSI</sequence>
<dbReference type="Proteomes" id="UP001153269">
    <property type="component" value="Unassembled WGS sequence"/>
</dbReference>
<proteinExistence type="predicted"/>
<gene>
    <name evidence="1" type="ORF">PLEPLA_LOCUS33147</name>
</gene>
<keyword evidence="2" id="KW-1185">Reference proteome</keyword>